<dbReference type="Pfam" id="PF00528">
    <property type="entry name" value="BPD_transp_1"/>
    <property type="match status" value="1"/>
</dbReference>
<organism evidence="11 12">
    <name type="scientific">Pseudaminobacter soli</name>
    <name type="common">ex Zhang et al. 2022</name>
    <dbReference type="NCBI Taxonomy" id="2831468"/>
    <lineage>
        <taxon>Bacteria</taxon>
        <taxon>Pseudomonadati</taxon>
        <taxon>Pseudomonadota</taxon>
        <taxon>Alphaproteobacteria</taxon>
        <taxon>Hyphomicrobiales</taxon>
        <taxon>Phyllobacteriaceae</taxon>
        <taxon>Pseudaminobacter</taxon>
    </lineage>
</organism>
<dbReference type="AlphaFoldDB" id="A0A942E2G3"/>
<dbReference type="PANTHER" id="PTHR30614:SF0">
    <property type="entry name" value="L-CYSTINE TRANSPORT SYSTEM PERMEASE PROTEIN TCYL"/>
    <property type="match status" value="1"/>
</dbReference>
<gene>
    <name evidence="11" type="ORF">KEU06_12240</name>
</gene>
<name>A0A942E2G3_9HYPH</name>
<dbReference type="NCBIfam" id="TIGR01726">
    <property type="entry name" value="HEQRo_perm_3TM"/>
    <property type="match status" value="1"/>
</dbReference>
<keyword evidence="7 9" id="KW-1133">Transmembrane helix</keyword>
<accession>A0A942E2G3</accession>
<keyword evidence="12" id="KW-1185">Reference proteome</keyword>
<dbReference type="CDD" id="cd06261">
    <property type="entry name" value="TM_PBP2"/>
    <property type="match status" value="1"/>
</dbReference>
<dbReference type="InterPro" id="IPR010065">
    <property type="entry name" value="AA_ABC_transptr_permease_3TM"/>
</dbReference>
<dbReference type="InterPro" id="IPR000515">
    <property type="entry name" value="MetI-like"/>
</dbReference>
<dbReference type="InterPro" id="IPR043429">
    <property type="entry name" value="ArtM/GltK/GlnP/TcyL/YhdX-like"/>
</dbReference>
<dbReference type="EMBL" id="JAGWCR010000006">
    <property type="protein sequence ID" value="MBS3649380.1"/>
    <property type="molecule type" value="Genomic_DNA"/>
</dbReference>
<evidence type="ECO:0000256" key="5">
    <source>
        <dbReference type="ARBA" id="ARBA00022692"/>
    </source>
</evidence>
<feature type="transmembrane region" description="Helical" evidence="9">
    <location>
        <begin position="182"/>
        <end position="203"/>
    </location>
</feature>
<keyword evidence="5 9" id="KW-0812">Transmembrane</keyword>
<feature type="transmembrane region" description="Helical" evidence="9">
    <location>
        <begin position="51"/>
        <end position="71"/>
    </location>
</feature>
<dbReference type="SUPFAM" id="SSF161098">
    <property type="entry name" value="MetI-like"/>
    <property type="match status" value="1"/>
</dbReference>
<comment type="similarity">
    <text evidence="2">Belongs to the binding-protein-dependent transport system permease family. HisMQ subfamily.</text>
</comment>
<evidence type="ECO:0000256" key="7">
    <source>
        <dbReference type="ARBA" id="ARBA00022989"/>
    </source>
</evidence>
<evidence type="ECO:0000256" key="6">
    <source>
        <dbReference type="ARBA" id="ARBA00022970"/>
    </source>
</evidence>
<comment type="caution">
    <text evidence="11">The sequence shown here is derived from an EMBL/GenBank/DDBJ whole genome shotgun (WGS) entry which is preliminary data.</text>
</comment>
<dbReference type="GO" id="GO:0022857">
    <property type="term" value="F:transmembrane transporter activity"/>
    <property type="evidence" value="ECO:0007669"/>
    <property type="project" value="InterPro"/>
</dbReference>
<dbReference type="PANTHER" id="PTHR30614">
    <property type="entry name" value="MEMBRANE COMPONENT OF AMINO ACID ABC TRANSPORTER"/>
    <property type="match status" value="1"/>
</dbReference>
<evidence type="ECO:0000259" key="10">
    <source>
        <dbReference type="PROSITE" id="PS50928"/>
    </source>
</evidence>
<comment type="subcellular location">
    <subcellularLocation>
        <location evidence="1">Cell inner membrane</location>
        <topology evidence="1">Multi-pass membrane protein</topology>
    </subcellularLocation>
    <subcellularLocation>
        <location evidence="9">Cell membrane</location>
        <topology evidence="9">Multi-pass membrane protein</topology>
    </subcellularLocation>
</comment>
<dbReference type="InterPro" id="IPR035906">
    <property type="entry name" value="MetI-like_sf"/>
</dbReference>
<keyword evidence="4" id="KW-1003">Cell membrane</keyword>
<evidence type="ECO:0000256" key="2">
    <source>
        <dbReference type="ARBA" id="ARBA00010072"/>
    </source>
</evidence>
<evidence type="ECO:0000256" key="3">
    <source>
        <dbReference type="ARBA" id="ARBA00022448"/>
    </source>
</evidence>
<feature type="domain" description="ABC transmembrane type-1" evidence="10">
    <location>
        <begin position="15"/>
        <end position="201"/>
    </location>
</feature>
<dbReference type="GO" id="GO:0006865">
    <property type="term" value="P:amino acid transport"/>
    <property type="evidence" value="ECO:0007669"/>
    <property type="project" value="UniProtKB-KW"/>
</dbReference>
<evidence type="ECO:0000256" key="9">
    <source>
        <dbReference type="RuleBase" id="RU363032"/>
    </source>
</evidence>
<keyword evidence="8 9" id="KW-0472">Membrane</keyword>
<evidence type="ECO:0000256" key="8">
    <source>
        <dbReference type="ARBA" id="ARBA00023136"/>
    </source>
</evidence>
<feature type="transmembrane region" description="Helical" evidence="9">
    <location>
        <begin position="15"/>
        <end position="39"/>
    </location>
</feature>
<proteinExistence type="inferred from homology"/>
<reference evidence="11" key="1">
    <citation type="submission" date="2021-04" db="EMBL/GenBank/DDBJ databases">
        <title>Pseudaminobacter soli sp. nov., isolated from paddy soil contaminated by heavy metals.</title>
        <authorList>
            <person name="Zhang K."/>
        </authorList>
    </citation>
    <scope>NUCLEOTIDE SEQUENCE</scope>
    <source>
        <strain evidence="11">19-2017</strain>
    </source>
</reference>
<evidence type="ECO:0000313" key="12">
    <source>
        <dbReference type="Proteomes" id="UP000680348"/>
    </source>
</evidence>
<dbReference type="GO" id="GO:0043190">
    <property type="term" value="C:ATP-binding cassette (ABC) transporter complex"/>
    <property type="evidence" value="ECO:0007669"/>
    <property type="project" value="InterPro"/>
</dbReference>
<evidence type="ECO:0000256" key="4">
    <source>
        <dbReference type="ARBA" id="ARBA00022475"/>
    </source>
</evidence>
<dbReference type="Gene3D" id="1.10.3720.10">
    <property type="entry name" value="MetI-like"/>
    <property type="match status" value="1"/>
</dbReference>
<keyword evidence="6" id="KW-0029">Amino-acid transport</keyword>
<evidence type="ECO:0000313" key="11">
    <source>
        <dbReference type="EMBL" id="MBS3649380.1"/>
    </source>
</evidence>
<dbReference type="RefSeq" id="WP_188254952.1">
    <property type="nucleotide sequence ID" value="NZ_JABVCF010000006.1"/>
</dbReference>
<dbReference type="Proteomes" id="UP000680348">
    <property type="component" value="Unassembled WGS sequence"/>
</dbReference>
<keyword evidence="3 9" id="KW-0813">Transport</keyword>
<protein>
    <submittedName>
        <fullName evidence="11">Amino acid ABC transporter permease</fullName>
    </submittedName>
</protein>
<dbReference type="PROSITE" id="PS50928">
    <property type="entry name" value="ABC_TM1"/>
    <property type="match status" value="1"/>
</dbReference>
<sequence length="217" mass="23209">MDAATYVLPALLKGAWISLLVAVQAGALGLAIAVAAGALREMANPILRFAIGLYVEFFRGTSAFIQIYWAYFALPMLGVRLSALEAGTAVLALNIGAYGTEIVRGALKAVPRGQREACHALGLPVWITYVKVLIPQALTRAILPFGNLMVDLLKGTALLSAITVTELTFAGRQAVSSIGHPFLIFGAVLVLYLIMAAPIAWGARAFDRRARRWQTEA</sequence>
<evidence type="ECO:0000256" key="1">
    <source>
        <dbReference type="ARBA" id="ARBA00004429"/>
    </source>
</evidence>